<dbReference type="PRINTS" id="PR00893">
    <property type="entry name" value="RABESCORT"/>
</dbReference>
<reference evidence="6" key="1">
    <citation type="submission" date="2020-04" db="EMBL/GenBank/DDBJ databases">
        <authorList>
            <person name="Neveu A P."/>
        </authorList>
    </citation>
    <scope>NUCLEOTIDE SEQUENCE</scope>
    <source>
        <tissue evidence="6">Whole embryo</tissue>
    </source>
</reference>
<feature type="compositionally biased region" description="Polar residues" evidence="5">
    <location>
        <begin position="110"/>
        <end position="122"/>
    </location>
</feature>
<dbReference type="EMBL" id="LR783915">
    <property type="protein sequence ID" value="CAB3230603.1"/>
    <property type="molecule type" value="mRNA"/>
</dbReference>
<evidence type="ECO:0000256" key="4">
    <source>
        <dbReference type="ARBA" id="ARBA00022490"/>
    </source>
</evidence>
<dbReference type="PANTHER" id="PTHR11787:SF4">
    <property type="entry name" value="CHM, RAB ESCORT PROTEIN 1"/>
    <property type="match status" value="1"/>
</dbReference>
<dbReference type="Gene3D" id="3.30.519.10">
    <property type="entry name" value="Guanine Nucleotide Dissociation Inhibitor, domain 2"/>
    <property type="match status" value="1"/>
</dbReference>
<protein>
    <submittedName>
        <fullName evidence="6">Rab proteins geranylgeranyltransferase component A 2</fullName>
    </submittedName>
</protein>
<evidence type="ECO:0000256" key="3">
    <source>
        <dbReference type="ARBA" id="ARBA00022468"/>
    </source>
</evidence>
<gene>
    <name evidence="6" type="primary">Chml</name>
</gene>
<dbReference type="GO" id="GO:0006886">
    <property type="term" value="P:intracellular protein transport"/>
    <property type="evidence" value="ECO:0007669"/>
    <property type="project" value="InterPro"/>
</dbReference>
<feature type="region of interest" description="Disordered" evidence="5">
    <location>
        <begin position="620"/>
        <end position="644"/>
    </location>
</feature>
<evidence type="ECO:0000313" key="6">
    <source>
        <dbReference type="EMBL" id="CAB3230603.1"/>
    </source>
</evidence>
<sequence length="701" mass="78196">MEEPLPEEFDIILIGTGLTESVLSGAFSRIGKSVLHIDQNKFYGGNWASFNIKDFDEFIASGGIVEINRKEFDPVALVTEDETFIPVSSQRQLIKEGSLICNLRKNKVTTASPKDVEQNQVPSPKPTSDNDDTTGSQEDQSLPTKIPDNSAPKPNAETIETNESLPIAEVTEDDNKSCGENVGDNDAETKTEEPPFPVAMKDEVKQTYKFPSFDEFYDQWRRFNVDLAPKVMFSRGKLVELLIQSNVSRYLEFRNVSRTLTLLSGQDYLQPVPCSRADVFSSKFVTVIEKRILMRVLTLCANYEAHPEEYEEFEDRLFLEFLCSKRLSEKAQQFILHSIAMVKETSTTIEGLKATKKFLQSLGRYGNSAFLWPMYGVGELPQAFSRLSAVFGGTFCLRRNAVGLVLNTESGKCTAIIDSQGQKIKCKHLIVDESNVPDSYRCEFASSVSRAVYVTDKSVLASDKEHVSLITLPPDGSRGSVRVIEAGPQCCVCPSKYHLVHALLSSAPNNDNQVCNPREKFKEVEQILFAGHADAEVPQGGDAESTDDAKPHILWSSYFDMMEDGVTRDALPSNLYVARGPGMELGFDKTMGEARELFERICPDDEFLPRAPDPEEIVFDDEGYNTESNGARVEESPEDGAGADYVDDAEDLREVEDGDDAPGQVDHVTRIDQSQNVFIDFAKFKNLNEFYKSCQDDGFDC</sequence>
<dbReference type="PIRSF" id="PIRSF016550">
    <property type="entry name" value="Rab_ger_ger_transf_A_euk"/>
    <property type="match status" value="1"/>
</dbReference>
<feature type="compositionally biased region" description="Polar residues" evidence="5">
    <location>
        <begin position="133"/>
        <end position="143"/>
    </location>
</feature>
<evidence type="ECO:0000256" key="2">
    <source>
        <dbReference type="ARBA" id="ARBA00005593"/>
    </source>
</evidence>
<keyword evidence="4" id="KW-0963">Cytoplasm</keyword>
<dbReference type="GO" id="GO:0016740">
    <property type="term" value="F:transferase activity"/>
    <property type="evidence" value="ECO:0007669"/>
    <property type="project" value="UniProtKB-KW"/>
</dbReference>
<dbReference type="SUPFAM" id="SSF54373">
    <property type="entry name" value="FAD-linked reductases, C-terminal domain"/>
    <property type="match status" value="1"/>
</dbReference>
<dbReference type="SUPFAM" id="SSF51905">
    <property type="entry name" value="FAD/NAD(P)-binding domain"/>
    <property type="match status" value="1"/>
</dbReference>
<evidence type="ECO:0000256" key="1">
    <source>
        <dbReference type="ARBA" id="ARBA00004496"/>
    </source>
</evidence>
<dbReference type="GO" id="GO:0005968">
    <property type="term" value="C:Rab-protein geranylgeranyltransferase complex"/>
    <property type="evidence" value="ECO:0007669"/>
    <property type="project" value="InterPro"/>
</dbReference>
<dbReference type="InterPro" id="IPR001738">
    <property type="entry name" value="Rab_escort"/>
</dbReference>
<dbReference type="Pfam" id="PF00996">
    <property type="entry name" value="GDI"/>
    <property type="match status" value="2"/>
</dbReference>
<evidence type="ECO:0000256" key="5">
    <source>
        <dbReference type="SAM" id="MobiDB-lite"/>
    </source>
</evidence>
<dbReference type="GO" id="GO:0005096">
    <property type="term" value="F:GTPase activator activity"/>
    <property type="evidence" value="ECO:0007669"/>
    <property type="project" value="UniProtKB-KW"/>
</dbReference>
<dbReference type="GO" id="GO:0005829">
    <property type="term" value="C:cytosol"/>
    <property type="evidence" value="ECO:0007669"/>
    <property type="project" value="TreeGrafter"/>
</dbReference>
<keyword evidence="3" id="KW-0343">GTPase activation</keyword>
<dbReference type="GO" id="GO:0016192">
    <property type="term" value="P:vesicle-mediated transport"/>
    <property type="evidence" value="ECO:0007669"/>
    <property type="project" value="TreeGrafter"/>
</dbReference>
<dbReference type="PANTHER" id="PTHR11787">
    <property type="entry name" value="RAB GDP-DISSOCIATION INHIBITOR"/>
    <property type="match status" value="1"/>
</dbReference>
<comment type="similarity">
    <text evidence="2">Belongs to the Rab GDI family.</text>
</comment>
<dbReference type="PRINTS" id="PR00891">
    <property type="entry name" value="RABGDIREP"/>
</dbReference>
<dbReference type="GO" id="GO:0005092">
    <property type="term" value="F:GDP-dissociation inhibitor activity"/>
    <property type="evidence" value="ECO:0007669"/>
    <property type="project" value="InterPro"/>
</dbReference>
<dbReference type="AlphaFoldDB" id="A0A6F9D8N7"/>
<dbReference type="Gene3D" id="1.10.405.10">
    <property type="entry name" value="Guanine Nucleotide Dissociation Inhibitor, domain 1"/>
    <property type="match status" value="1"/>
</dbReference>
<organism evidence="6">
    <name type="scientific">Phallusia mammillata</name>
    <dbReference type="NCBI Taxonomy" id="59560"/>
    <lineage>
        <taxon>Eukaryota</taxon>
        <taxon>Metazoa</taxon>
        <taxon>Chordata</taxon>
        <taxon>Tunicata</taxon>
        <taxon>Ascidiacea</taxon>
        <taxon>Phlebobranchia</taxon>
        <taxon>Ascidiidae</taxon>
        <taxon>Phallusia</taxon>
    </lineage>
</organism>
<dbReference type="GO" id="GO:0007264">
    <property type="term" value="P:small GTPase-mediated signal transduction"/>
    <property type="evidence" value="ECO:0007669"/>
    <property type="project" value="InterPro"/>
</dbReference>
<name>A0A6F9D8N7_9ASCI</name>
<dbReference type="InterPro" id="IPR036188">
    <property type="entry name" value="FAD/NAD-bd_sf"/>
</dbReference>
<keyword evidence="6" id="KW-0808">Transferase</keyword>
<feature type="region of interest" description="Disordered" evidence="5">
    <location>
        <begin position="110"/>
        <end position="196"/>
    </location>
</feature>
<accession>A0A6F9D8N7</accession>
<dbReference type="GO" id="GO:0005634">
    <property type="term" value="C:nucleus"/>
    <property type="evidence" value="ECO:0007669"/>
    <property type="project" value="TreeGrafter"/>
</dbReference>
<proteinExistence type="evidence at transcript level"/>
<dbReference type="InterPro" id="IPR018203">
    <property type="entry name" value="GDP_dissociation_inhibitor"/>
</dbReference>
<dbReference type="Gene3D" id="3.50.50.60">
    <property type="entry name" value="FAD/NAD(P)-binding domain"/>
    <property type="match status" value="2"/>
</dbReference>
<dbReference type="FunFam" id="1.10.405.10:FF:000003">
    <property type="entry name" value="Rab proteins geranylgeranyltransferase component A"/>
    <property type="match status" value="1"/>
</dbReference>
<comment type="subcellular location">
    <subcellularLocation>
        <location evidence="1">Cytoplasm</location>
    </subcellularLocation>
</comment>